<keyword evidence="10" id="KW-1185">Reference proteome</keyword>
<dbReference type="InterPro" id="IPR001128">
    <property type="entry name" value="Cyt_P450"/>
</dbReference>
<comment type="cofactor">
    <cofactor evidence="7">
        <name>heme</name>
        <dbReference type="ChEBI" id="CHEBI:30413"/>
    </cofactor>
</comment>
<feature type="transmembrane region" description="Helical" evidence="8">
    <location>
        <begin position="6"/>
        <end position="27"/>
    </location>
</feature>
<evidence type="ECO:0000256" key="3">
    <source>
        <dbReference type="ARBA" id="ARBA00022723"/>
    </source>
</evidence>
<evidence type="ECO:0000256" key="6">
    <source>
        <dbReference type="ARBA" id="ARBA00023033"/>
    </source>
</evidence>
<protein>
    <submittedName>
        <fullName evidence="9">Cytochrome P450</fullName>
    </submittedName>
</protein>
<dbReference type="Pfam" id="PF00067">
    <property type="entry name" value="p450"/>
    <property type="match status" value="1"/>
</dbReference>
<dbReference type="PANTHER" id="PTHR24291">
    <property type="entry name" value="CYTOCHROME P450 FAMILY 4"/>
    <property type="match status" value="1"/>
</dbReference>
<keyword evidence="6" id="KW-0503">Monooxygenase</keyword>
<comment type="similarity">
    <text evidence="1">Belongs to the cytochrome P450 family.</text>
</comment>
<dbReference type="InterPro" id="IPR036396">
    <property type="entry name" value="Cyt_P450_sf"/>
</dbReference>
<keyword evidence="8" id="KW-0812">Transmembrane</keyword>
<dbReference type="InterPro" id="IPR050196">
    <property type="entry name" value="Cytochrome_P450_Monoox"/>
</dbReference>
<dbReference type="GO" id="GO:0020037">
    <property type="term" value="F:heme binding"/>
    <property type="evidence" value="ECO:0007669"/>
    <property type="project" value="InterPro"/>
</dbReference>
<organism evidence="9 10">
    <name type="scientific">Lecanosticta acicola</name>
    <dbReference type="NCBI Taxonomy" id="111012"/>
    <lineage>
        <taxon>Eukaryota</taxon>
        <taxon>Fungi</taxon>
        <taxon>Dikarya</taxon>
        <taxon>Ascomycota</taxon>
        <taxon>Pezizomycotina</taxon>
        <taxon>Dothideomycetes</taxon>
        <taxon>Dothideomycetidae</taxon>
        <taxon>Mycosphaerellales</taxon>
        <taxon>Mycosphaerellaceae</taxon>
        <taxon>Lecanosticta</taxon>
    </lineage>
</organism>
<evidence type="ECO:0000256" key="2">
    <source>
        <dbReference type="ARBA" id="ARBA00022617"/>
    </source>
</evidence>
<keyword evidence="5 7" id="KW-0408">Iron</keyword>
<proteinExistence type="inferred from homology"/>
<evidence type="ECO:0000313" key="9">
    <source>
        <dbReference type="EMBL" id="CAK3833139.1"/>
    </source>
</evidence>
<evidence type="ECO:0000256" key="7">
    <source>
        <dbReference type="PIRSR" id="PIRSR602401-1"/>
    </source>
</evidence>
<dbReference type="Proteomes" id="UP001296104">
    <property type="component" value="Unassembled WGS sequence"/>
</dbReference>
<evidence type="ECO:0000256" key="8">
    <source>
        <dbReference type="SAM" id="Phobius"/>
    </source>
</evidence>
<dbReference type="Gene3D" id="1.10.630.10">
    <property type="entry name" value="Cytochrome P450"/>
    <property type="match status" value="1"/>
</dbReference>
<keyword evidence="4" id="KW-0560">Oxidoreductase</keyword>
<reference evidence="9" key="1">
    <citation type="submission" date="2023-11" db="EMBL/GenBank/DDBJ databases">
        <authorList>
            <person name="Alioto T."/>
            <person name="Alioto T."/>
            <person name="Gomez Garrido J."/>
        </authorList>
    </citation>
    <scope>NUCLEOTIDE SEQUENCE</scope>
</reference>
<keyword evidence="8" id="KW-0472">Membrane</keyword>
<dbReference type="CDD" id="cd11051">
    <property type="entry name" value="CYP59-like"/>
    <property type="match status" value="1"/>
</dbReference>
<keyword evidence="3 7" id="KW-0479">Metal-binding</keyword>
<accession>A0AAI8YSW4</accession>
<gene>
    <name evidence="9" type="ORF">LECACI_7A001375</name>
</gene>
<dbReference type="PANTHER" id="PTHR24291:SF50">
    <property type="entry name" value="BIFUNCTIONAL ALBAFLAVENONE MONOOXYGENASE_TERPENE SYNTHASE"/>
    <property type="match status" value="1"/>
</dbReference>
<dbReference type="SUPFAM" id="SSF48264">
    <property type="entry name" value="Cytochrome P450"/>
    <property type="match status" value="1"/>
</dbReference>
<comment type="caution">
    <text evidence="9">The sequence shown here is derived from an EMBL/GenBank/DDBJ whole genome shotgun (WGS) entry which is preliminary data.</text>
</comment>
<name>A0AAI8YSW4_9PEZI</name>
<keyword evidence="8" id="KW-1133">Transmembrane helix</keyword>
<dbReference type="GO" id="GO:0004497">
    <property type="term" value="F:monooxygenase activity"/>
    <property type="evidence" value="ECO:0007669"/>
    <property type="project" value="UniProtKB-KW"/>
</dbReference>
<evidence type="ECO:0000256" key="4">
    <source>
        <dbReference type="ARBA" id="ARBA00023002"/>
    </source>
</evidence>
<keyword evidence="2 7" id="KW-0349">Heme</keyword>
<evidence type="ECO:0000256" key="5">
    <source>
        <dbReference type="ARBA" id="ARBA00023004"/>
    </source>
</evidence>
<evidence type="ECO:0000313" key="10">
    <source>
        <dbReference type="Proteomes" id="UP001296104"/>
    </source>
</evidence>
<sequence length="556" mass="63905">MWTLLQSPLVNSAVCIVLFTFVARFIARGYAIRQKCRKLPGAPHSMIWGHLKEMGTVAGLYPRRVHPHTYPHKIRTRHNLGSLICMDVWPINDPFIAVMDPAASQQCTVEFNTEKHPAMKPYLDKLVGPDDMISANGELWQKWRRMFNPGFSSQHLTTLIPGIVDDVLVYVENLKQHADKEEVFRLEEDTTRLTVDVIGRVILDLHFDMQRSDNPCIEALREQVHLLPNQGHLNPLDMWHPYGIYRRWKNHRIMEDYIGKILDERFARSNLKETRKERKKTVIDLALSSYMSGVEADLDDSSIDASKLRMDAAFRKGAITQIRVCLFAGHDTTSSTMCYLFYLLQNHPECHRRICQEHERVLGQIENTAETIKTHPHLLNQLPYTMACIKETLRLFPAASAPRMGDKALTLRDPKTGESYPTEGLMVWLVHHGLGRNPDVWGETVSQFDPTRFLPENAHRVPEGAWRPFEMGQRNCLGQNLALLELRIISALCCRVFDFELRMDAIEELKKDGSFYARNEAFRQGPQEVEGEPLYQTLIGAAKPREGMPVAVRYQK</sequence>
<evidence type="ECO:0000256" key="1">
    <source>
        <dbReference type="ARBA" id="ARBA00010617"/>
    </source>
</evidence>
<dbReference type="EMBL" id="CAVMBE010000005">
    <property type="protein sequence ID" value="CAK3833139.1"/>
    <property type="molecule type" value="Genomic_DNA"/>
</dbReference>
<dbReference type="GO" id="GO:0016705">
    <property type="term" value="F:oxidoreductase activity, acting on paired donors, with incorporation or reduction of molecular oxygen"/>
    <property type="evidence" value="ECO:0007669"/>
    <property type="project" value="InterPro"/>
</dbReference>
<feature type="binding site" description="axial binding residue" evidence="7">
    <location>
        <position position="476"/>
    </location>
    <ligand>
        <name>heme</name>
        <dbReference type="ChEBI" id="CHEBI:30413"/>
    </ligand>
    <ligandPart>
        <name>Fe</name>
        <dbReference type="ChEBI" id="CHEBI:18248"/>
    </ligandPart>
</feature>
<dbReference type="GO" id="GO:0005506">
    <property type="term" value="F:iron ion binding"/>
    <property type="evidence" value="ECO:0007669"/>
    <property type="project" value="InterPro"/>
</dbReference>
<dbReference type="PRINTS" id="PR00385">
    <property type="entry name" value="P450"/>
</dbReference>
<dbReference type="InterPro" id="IPR002401">
    <property type="entry name" value="Cyt_P450_E_grp-I"/>
</dbReference>
<dbReference type="AlphaFoldDB" id="A0AAI8YSW4"/>
<dbReference type="PRINTS" id="PR00463">
    <property type="entry name" value="EP450I"/>
</dbReference>